<feature type="region of interest" description="Disordered" evidence="7">
    <location>
        <begin position="89"/>
        <end position="112"/>
    </location>
</feature>
<evidence type="ECO:0000256" key="3">
    <source>
        <dbReference type="ARBA" id="ARBA00022989"/>
    </source>
</evidence>
<feature type="domain" description="J" evidence="9">
    <location>
        <begin position="117"/>
        <end position="167"/>
    </location>
</feature>
<dbReference type="AlphaFoldDB" id="A0A1N6UT13"/>
<keyword evidence="2 8" id="KW-0812">Transmembrane</keyword>
<protein>
    <recommendedName>
        <fullName evidence="9">J domain-containing protein</fullName>
    </recommendedName>
</protein>
<dbReference type="InterPro" id="IPR036869">
    <property type="entry name" value="J_dom_sf"/>
</dbReference>
<proteinExistence type="inferred from homology"/>
<keyword evidence="5" id="KW-0143">Chaperone</keyword>
<dbReference type="PANTHER" id="PTHR12763:SF28">
    <property type="entry name" value="GEO10507P1-RELATED"/>
    <property type="match status" value="1"/>
</dbReference>
<sequence length="167" mass="18952">MHPLGLVLFAVIALGSWYWWQKQPPEQRRSASWKLVLLFLVIGLLALAITGRMHWLGALIALTLPFLKQLLPLLLRFLPGLARWWQSQQRKRPQGQQRSGKHSGKNTSNANRMSREEALDVLGLKPGANREEILAAHRRLMQKVHPDREGSAYLAAQINAARDSLLD</sequence>
<feature type="compositionally biased region" description="Basic residues" evidence="7">
    <location>
        <begin position="89"/>
        <end position="104"/>
    </location>
</feature>
<evidence type="ECO:0000313" key="10">
    <source>
        <dbReference type="EMBL" id="SIQ68793.1"/>
    </source>
</evidence>
<dbReference type="Pfam" id="PF00226">
    <property type="entry name" value="DnaJ"/>
    <property type="match status" value="1"/>
</dbReference>
<dbReference type="PROSITE" id="PS50076">
    <property type="entry name" value="DNAJ_2"/>
    <property type="match status" value="1"/>
</dbReference>
<feature type="transmembrane region" description="Helical" evidence="8">
    <location>
        <begin position="6"/>
        <end position="21"/>
    </location>
</feature>
<accession>A0A1N6UT13</accession>
<name>A0A1N6UT13_9GAMM</name>
<dbReference type="eggNOG" id="COG2214">
    <property type="taxonomic scope" value="Bacteria"/>
</dbReference>
<evidence type="ECO:0000256" key="2">
    <source>
        <dbReference type="ARBA" id="ARBA00022692"/>
    </source>
</evidence>
<evidence type="ECO:0000256" key="6">
    <source>
        <dbReference type="ARBA" id="ARBA00038105"/>
    </source>
</evidence>
<evidence type="ECO:0000256" key="5">
    <source>
        <dbReference type="ARBA" id="ARBA00023186"/>
    </source>
</evidence>
<dbReference type="RefSeq" id="WP_010322439.1">
    <property type="nucleotide sequence ID" value="NZ_FTMN01000007.1"/>
</dbReference>
<keyword evidence="4 8" id="KW-0472">Membrane</keyword>
<dbReference type="EMBL" id="FTMN01000007">
    <property type="protein sequence ID" value="SIQ68793.1"/>
    <property type="molecule type" value="Genomic_DNA"/>
</dbReference>
<dbReference type="GO" id="GO:0016020">
    <property type="term" value="C:membrane"/>
    <property type="evidence" value="ECO:0007669"/>
    <property type="project" value="UniProtKB-SubCell"/>
</dbReference>
<evidence type="ECO:0000313" key="11">
    <source>
        <dbReference type="Proteomes" id="UP000186895"/>
    </source>
</evidence>
<keyword evidence="11" id="KW-1185">Reference proteome</keyword>
<evidence type="ECO:0000256" key="1">
    <source>
        <dbReference type="ARBA" id="ARBA00004167"/>
    </source>
</evidence>
<feature type="transmembrane region" description="Helical" evidence="8">
    <location>
        <begin position="33"/>
        <end position="49"/>
    </location>
</feature>
<dbReference type="STRING" id="49186.SAMN05421647_107209"/>
<comment type="subcellular location">
    <subcellularLocation>
        <location evidence="1">Membrane</location>
        <topology evidence="1">Single-pass membrane protein</topology>
    </subcellularLocation>
</comment>
<dbReference type="CDD" id="cd06257">
    <property type="entry name" value="DnaJ"/>
    <property type="match status" value="1"/>
</dbReference>
<keyword evidence="3 8" id="KW-1133">Transmembrane helix</keyword>
<dbReference type="Gene3D" id="1.10.287.110">
    <property type="entry name" value="DnaJ domain"/>
    <property type="match status" value="1"/>
</dbReference>
<evidence type="ECO:0000256" key="4">
    <source>
        <dbReference type="ARBA" id="ARBA00023136"/>
    </source>
</evidence>
<comment type="similarity">
    <text evidence="6">Belongs to the TIM14 family.</text>
</comment>
<evidence type="ECO:0000256" key="7">
    <source>
        <dbReference type="SAM" id="MobiDB-lite"/>
    </source>
</evidence>
<dbReference type="SUPFAM" id="SSF46565">
    <property type="entry name" value="Chaperone J-domain"/>
    <property type="match status" value="1"/>
</dbReference>
<evidence type="ECO:0000259" key="9">
    <source>
        <dbReference type="PROSITE" id="PS50076"/>
    </source>
</evidence>
<dbReference type="PANTHER" id="PTHR12763">
    <property type="match status" value="1"/>
</dbReference>
<dbReference type="InterPro" id="IPR001623">
    <property type="entry name" value="DnaJ_domain"/>
</dbReference>
<organism evidence="10 11">
    <name type="scientific">Marinobacterium stanieri</name>
    <dbReference type="NCBI Taxonomy" id="49186"/>
    <lineage>
        <taxon>Bacteria</taxon>
        <taxon>Pseudomonadati</taxon>
        <taxon>Pseudomonadota</taxon>
        <taxon>Gammaproteobacteria</taxon>
        <taxon>Oceanospirillales</taxon>
        <taxon>Oceanospirillaceae</taxon>
        <taxon>Marinobacterium</taxon>
    </lineage>
</organism>
<dbReference type="SMART" id="SM00271">
    <property type="entry name" value="DnaJ"/>
    <property type="match status" value="1"/>
</dbReference>
<gene>
    <name evidence="10" type="ORF">SAMN05421647_107209</name>
</gene>
<dbReference type="Proteomes" id="UP000186895">
    <property type="component" value="Unassembled WGS sequence"/>
</dbReference>
<evidence type="ECO:0000256" key="8">
    <source>
        <dbReference type="SAM" id="Phobius"/>
    </source>
</evidence>
<reference evidence="10 11" key="1">
    <citation type="submission" date="2017-01" db="EMBL/GenBank/DDBJ databases">
        <authorList>
            <person name="Mah S.A."/>
            <person name="Swanson W.J."/>
            <person name="Moy G.W."/>
            <person name="Vacquier V.D."/>
        </authorList>
    </citation>
    <scope>NUCLEOTIDE SEQUENCE [LARGE SCALE GENOMIC DNA]</scope>
    <source>
        <strain evidence="10 11">DSM 7027</strain>
    </source>
</reference>